<dbReference type="Proteomes" id="UP000037755">
    <property type="component" value="Unassembled WGS sequence"/>
</dbReference>
<name>A0A0M8MEE2_9FLAO</name>
<accession>A0A0M8MEE2</accession>
<dbReference type="PATRIC" id="fig|1202724.3.peg.3034"/>
<dbReference type="STRING" id="1202724.AM493_14615"/>
<gene>
    <name evidence="2" type="ORF">AM493_14615</name>
</gene>
<feature type="region of interest" description="Disordered" evidence="1">
    <location>
        <begin position="1"/>
        <end position="73"/>
    </location>
</feature>
<proteinExistence type="predicted"/>
<reference evidence="2 3" key="1">
    <citation type="submission" date="2015-08" db="EMBL/GenBank/DDBJ databases">
        <title>Whole genome sequence of Flavobacterium akiainvivens IK-1T, from decaying Wikstroemia oahuensis, an endemic Hawaiian shrub.</title>
        <authorList>
            <person name="Wan X."/>
            <person name="Hou S."/>
            <person name="Saito J."/>
            <person name="Donachie S."/>
        </authorList>
    </citation>
    <scope>NUCLEOTIDE SEQUENCE [LARGE SCALE GENOMIC DNA]</scope>
    <source>
        <strain evidence="2 3">IK-1</strain>
    </source>
</reference>
<protein>
    <submittedName>
        <fullName evidence="2">Uncharacterized protein</fullName>
    </submittedName>
</protein>
<dbReference type="AlphaFoldDB" id="A0A0M8MEE2"/>
<feature type="compositionally biased region" description="Polar residues" evidence="1">
    <location>
        <begin position="1"/>
        <end position="16"/>
    </location>
</feature>
<feature type="compositionally biased region" description="Polar residues" evidence="1">
    <location>
        <begin position="35"/>
        <end position="49"/>
    </location>
</feature>
<evidence type="ECO:0000313" key="3">
    <source>
        <dbReference type="Proteomes" id="UP000037755"/>
    </source>
</evidence>
<organism evidence="2 3">
    <name type="scientific">Flavobacterium akiainvivens</name>
    <dbReference type="NCBI Taxonomy" id="1202724"/>
    <lineage>
        <taxon>Bacteria</taxon>
        <taxon>Pseudomonadati</taxon>
        <taxon>Bacteroidota</taxon>
        <taxon>Flavobacteriia</taxon>
        <taxon>Flavobacteriales</taxon>
        <taxon>Flavobacteriaceae</taxon>
        <taxon>Flavobacterium</taxon>
    </lineage>
</organism>
<feature type="compositionally biased region" description="Polar residues" evidence="1">
    <location>
        <begin position="56"/>
        <end position="68"/>
    </location>
</feature>
<comment type="caution">
    <text evidence="2">The sequence shown here is derived from an EMBL/GenBank/DDBJ whole genome shotgun (WGS) entry which is preliminary data.</text>
</comment>
<feature type="compositionally biased region" description="Low complexity" evidence="1">
    <location>
        <begin position="19"/>
        <end position="34"/>
    </location>
</feature>
<evidence type="ECO:0000256" key="1">
    <source>
        <dbReference type="SAM" id="MobiDB-lite"/>
    </source>
</evidence>
<keyword evidence="3" id="KW-1185">Reference proteome</keyword>
<evidence type="ECO:0000313" key="2">
    <source>
        <dbReference type="EMBL" id="KOS07134.1"/>
    </source>
</evidence>
<dbReference type="EMBL" id="LIYD01000005">
    <property type="protein sequence ID" value="KOS07134.1"/>
    <property type="molecule type" value="Genomic_DNA"/>
</dbReference>
<sequence>MAQSNGREGNNANRQPVLQEAQQQGVVQNQKENQATQPATNPQLLTTPEQPLADLQPSTENTNDSLQEPENELEKLQRKLQEEKEGLADNTKPGDTNKWNVKPQMGPLLYSSLSNGSPIDGQFANSSKSFDNQMSYGVGVNYAVSNKLRIRSGVNTVNLSYATQDIQFYASLNQGTNNVARTSAANIVVENTGNRPIIPTNSLANSDALPKETFNGSMVQSTGYIEVPVEMEYALLNKKFGINVIGGFSTLFLNDNIVSVVSDQGLSTNVGEAQNLNNVSFSTNLGIGFKYRFFKQFEASFEPTFKYQVNTYTRDSGNFRPYFIGLYTGISFSF</sequence>